<gene>
    <name evidence="8" type="primary">rnfC</name>
    <name evidence="10" type="ORF">HF295_08605</name>
</gene>
<keyword evidence="8" id="KW-0472">Membrane</keyword>
<dbReference type="GO" id="GO:0022900">
    <property type="term" value="P:electron transport chain"/>
    <property type="evidence" value="ECO:0007669"/>
    <property type="project" value="UniProtKB-UniRule"/>
</dbReference>
<keyword evidence="8" id="KW-1278">Translocase</keyword>
<evidence type="ECO:0000313" key="11">
    <source>
        <dbReference type="Proteomes" id="UP000512167"/>
    </source>
</evidence>
<dbReference type="InterPro" id="IPR026902">
    <property type="entry name" value="RnfC_N"/>
</dbReference>
<keyword evidence="8" id="KW-1003">Cell membrane</keyword>
<dbReference type="GO" id="GO:0046872">
    <property type="term" value="F:metal ion binding"/>
    <property type="evidence" value="ECO:0007669"/>
    <property type="project" value="UniProtKB-KW"/>
</dbReference>
<keyword evidence="2 8" id="KW-0004">4Fe-4S</keyword>
<evidence type="ECO:0000313" key="10">
    <source>
        <dbReference type="EMBL" id="QLY40913.1"/>
    </source>
</evidence>
<evidence type="ECO:0000256" key="5">
    <source>
        <dbReference type="ARBA" id="ARBA00022982"/>
    </source>
</evidence>
<keyword evidence="1 8" id="KW-0813">Transport</keyword>
<keyword evidence="3 8" id="KW-0479">Metal-binding</keyword>
<dbReference type="AlphaFoldDB" id="A0A7L6N409"/>
<dbReference type="InterPro" id="IPR011538">
    <property type="entry name" value="Nuo51_FMN-bd"/>
</dbReference>
<dbReference type="GO" id="GO:0009055">
    <property type="term" value="F:electron transfer activity"/>
    <property type="evidence" value="ECO:0007669"/>
    <property type="project" value="InterPro"/>
</dbReference>
<evidence type="ECO:0000256" key="1">
    <source>
        <dbReference type="ARBA" id="ARBA00022448"/>
    </source>
</evidence>
<organism evidence="10 11">
    <name type="scientific">Hujiaoplasma nucleasis</name>
    <dbReference type="NCBI Taxonomy" id="2725268"/>
    <lineage>
        <taxon>Bacteria</taxon>
        <taxon>Bacillati</taxon>
        <taxon>Mycoplasmatota</taxon>
        <taxon>Mollicutes</taxon>
        <taxon>Candidatus Izemoplasmatales</taxon>
        <taxon>Hujiaoplasmataceae</taxon>
        <taxon>Hujiaoplasma</taxon>
    </lineage>
</organism>
<feature type="binding site" evidence="8">
    <location>
        <position position="404"/>
    </location>
    <ligand>
        <name>[4Fe-4S] cluster</name>
        <dbReference type="ChEBI" id="CHEBI:49883"/>
        <label>2</label>
    </ligand>
</feature>
<dbReference type="InterPro" id="IPR017900">
    <property type="entry name" value="4Fe4S_Fe_S_CS"/>
</dbReference>
<reference evidence="10 11" key="1">
    <citation type="submission" date="2020-04" db="EMBL/GenBank/DDBJ databases">
        <authorList>
            <person name="Zheng R.K."/>
            <person name="Sun C.M."/>
        </authorList>
    </citation>
    <scope>NUCLEOTIDE SEQUENCE [LARGE SCALE GENOMIC DNA]</scope>
    <source>
        <strain evidence="11">zrk29</strain>
    </source>
</reference>
<dbReference type="SUPFAM" id="SSF142019">
    <property type="entry name" value="Nqo1 FMN-binding domain-like"/>
    <property type="match status" value="1"/>
</dbReference>
<dbReference type="Proteomes" id="UP000512167">
    <property type="component" value="Chromosome"/>
</dbReference>
<comment type="similarity">
    <text evidence="8">Belongs to the 4Fe4S bacterial-type ferredoxin family. RnfC subfamily.</text>
</comment>
<dbReference type="Gene3D" id="3.40.50.11540">
    <property type="entry name" value="NADH-ubiquinone oxidoreductase 51kDa subunit"/>
    <property type="match status" value="1"/>
</dbReference>
<feature type="domain" description="4Fe-4S ferredoxin-type" evidence="9">
    <location>
        <begin position="353"/>
        <end position="381"/>
    </location>
</feature>
<feature type="binding site" evidence="8">
    <location>
        <position position="365"/>
    </location>
    <ligand>
        <name>[4Fe-4S] cluster</name>
        <dbReference type="ChEBI" id="CHEBI:49883"/>
        <label>1</label>
    </ligand>
</feature>
<comment type="cofactor">
    <cofactor evidence="8">
        <name>[4Fe-4S] cluster</name>
        <dbReference type="ChEBI" id="CHEBI:49883"/>
    </cofactor>
    <text evidence="8">Binds 2 [4Fe-4S] clusters per subunit.</text>
</comment>
<dbReference type="PANTHER" id="PTHR43034:SF2">
    <property type="entry name" value="ION-TRANSLOCATING OXIDOREDUCTASE COMPLEX SUBUNIT C"/>
    <property type="match status" value="1"/>
</dbReference>
<feature type="binding site" evidence="8">
    <location>
        <position position="401"/>
    </location>
    <ligand>
        <name>[4Fe-4S] cluster</name>
        <dbReference type="ChEBI" id="CHEBI:49883"/>
        <label>2</label>
    </ligand>
</feature>
<protein>
    <recommendedName>
        <fullName evidence="8">Ion-translocating oxidoreductase complex subunit C</fullName>
        <ecNumber evidence="8">7.-.-.-</ecNumber>
    </recommendedName>
    <alternativeName>
        <fullName evidence="8">Rnf electron transport complex subunit C</fullName>
    </alternativeName>
</protein>
<evidence type="ECO:0000256" key="3">
    <source>
        <dbReference type="ARBA" id="ARBA00022723"/>
    </source>
</evidence>
<accession>A0A7L6N409</accession>
<dbReference type="InterPro" id="IPR037225">
    <property type="entry name" value="Nuo51_FMN-bd_sf"/>
</dbReference>
<dbReference type="InterPro" id="IPR019554">
    <property type="entry name" value="Soluble_ligand-bd"/>
</dbReference>
<dbReference type="InterPro" id="IPR017896">
    <property type="entry name" value="4Fe4S_Fe-S-bd"/>
</dbReference>
<sequence length="433" mass="47638">MIFHKAKGLQIDGKKELCKKSPLVDYLNPNTVYIPLVHRNLKLEPKVNVGDLVKIGQVIAEVTGYGSFISHASVSGEVKSIKKVWHASGKMVDAIEIENDHKNTLDDQIQERKNVNELSREELIDIMKNAGLTGLGGAGFPTYIKYQTKSKIDTVIINAVECEPYLTSDYQFIIKFPEKMLKGATYMMRAAEADEVVVAYKAYNQKIEDELNKLTDKYPHVKLSPMKDVYPAGWEKYIVEQVTGKTYTGLPAEAGVIMNNAATAIVFADAVEQNIPLISRPVSITGEGIKEPKTFLVPLGTKVAELINQCGGYIDGLDPLQANYIAGGPMTGRAIFIDDLIVNDTLGAVIIKPFKTWDYPECLGCGKCADVCPVYLTPTEIKKAFDRKDVKLLGLLDANKCIECGLCSYVCPSHIEITEAVGKGKDLLRKGAK</sequence>
<evidence type="ECO:0000259" key="9">
    <source>
        <dbReference type="PROSITE" id="PS51379"/>
    </source>
</evidence>
<keyword evidence="7 8" id="KW-0411">Iron-sulfur</keyword>
<evidence type="ECO:0000256" key="8">
    <source>
        <dbReference type="HAMAP-Rule" id="MF_00461"/>
    </source>
</evidence>
<feature type="domain" description="4Fe-4S ferredoxin-type" evidence="9">
    <location>
        <begin position="392"/>
        <end position="420"/>
    </location>
</feature>
<name>A0A7L6N409_9MOLU</name>
<feature type="binding site" evidence="8">
    <location>
        <position position="368"/>
    </location>
    <ligand>
        <name>[4Fe-4S] cluster</name>
        <dbReference type="ChEBI" id="CHEBI:49883"/>
        <label>1</label>
    </ligand>
</feature>
<dbReference type="SUPFAM" id="SSF46548">
    <property type="entry name" value="alpha-helical ferredoxin"/>
    <property type="match status" value="1"/>
</dbReference>
<dbReference type="Gene3D" id="3.30.70.20">
    <property type="match status" value="1"/>
</dbReference>
<evidence type="ECO:0000256" key="2">
    <source>
        <dbReference type="ARBA" id="ARBA00022485"/>
    </source>
</evidence>
<feature type="binding site" evidence="8">
    <location>
        <position position="411"/>
    </location>
    <ligand>
        <name>[4Fe-4S] cluster</name>
        <dbReference type="ChEBI" id="CHEBI:49883"/>
        <label>1</label>
    </ligand>
</feature>
<dbReference type="RefSeq" id="WP_312031767.1">
    <property type="nucleotide sequence ID" value="NZ_CP051151.1"/>
</dbReference>
<keyword evidence="11" id="KW-1185">Reference proteome</keyword>
<dbReference type="PROSITE" id="PS00198">
    <property type="entry name" value="4FE4S_FER_1"/>
    <property type="match status" value="2"/>
</dbReference>
<dbReference type="Pfam" id="PF01512">
    <property type="entry name" value="Complex1_51K"/>
    <property type="match status" value="1"/>
</dbReference>
<dbReference type="InterPro" id="IPR010208">
    <property type="entry name" value="Ion_transpt_RnfC/RsxC"/>
</dbReference>
<dbReference type="Pfam" id="PF13375">
    <property type="entry name" value="RnfC_N"/>
    <property type="match status" value="1"/>
</dbReference>
<dbReference type="NCBIfam" id="TIGR01945">
    <property type="entry name" value="rnfC"/>
    <property type="match status" value="1"/>
</dbReference>
<evidence type="ECO:0000256" key="7">
    <source>
        <dbReference type="ARBA" id="ARBA00023014"/>
    </source>
</evidence>
<proteinExistence type="inferred from homology"/>
<dbReference type="KEGG" id="tbk:HF295_08605"/>
<keyword evidence="6 8" id="KW-0408">Iron</keyword>
<dbReference type="GO" id="GO:0005886">
    <property type="term" value="C:plasma membrane"/>
    <property type="evidence" value="ECO:0007669"/>
    <property type="project" value="UniProtKB-SubCell"/>
</dbReference>
<evidence type="ECO:0000256" key="6">
    <source>
        <dbReference type="ARBA" id="ARBA00023004"/>
    </source>
</evidence>
<keyword evidence="5 8" id="KW-0249">Electron transport</keyword>
<dbReference type="PROSITE" id="PS51379">
    <property type="entry name" value="4FE4S_FER_2"/>
    <property type="match status" value="2"/>
</dbReference>
<feature type="binding site" evidence="8">
    <location>
        <position position="362"/>
    </location>
    <ligand>
        <name>[4Fe-4S] cluster</name>
        <dbReference type="ChEBI" id="CHEBI:49883"/>
        <label>1</label>
    </ligand>
</feature>
<feature type="binding site" evidence="8">
    <location>
        <position position="407"/>
    </location>
    <ligand>
        <name>[4Fe-4S] cluster</name>
        <dbReference type="ChEBI" id="CHEBI:49883"/>
        <label>2</label>
    </ligand>
</feature>
<dbReference type="Pfam" id="PF10531">
    <property type="entry name" value="SLBB"/>
    <property type="match status" value="1"/>
</dbReference>
<comment type="subcellular location">
    <subcellularLocation>
        <location evidence="8">Cell membrane</location>
        <topology evidence="8">Peripheral membrane protein</topology>
    </subcellularLocation>
</comment>
<comment type="subunit">
    <text evidence="8">The complex is composed of six subunits: RnfA, RnfB, RnfC, RnfD, RnfE and RnfG.</text>
</comment>
<dbReference type="HAMAP" id="MF_00461">
    <property type="entry name" value="RsxC_RnfC"/>
    <property type="match status" value="1"/>
</dbReference>
<comment type="function">
    <text evidence="8">Part of a membrane-bound complex that couples electron transfer with translocation of ions across the membrane.</text>
</comment>
<dbReference type="GO" id="GO:0051539">
    <property type="term" value="F:4 iron, 4 sulfur cluster binding"/>
    <property type="evidence" value="ECO:0007669"/>
    <property type="project" value="UniProtKB-KW"/>
</dbReference>
<feature type="binding site" evidence="8">
    <location>
        <position position="372"/>
    </location>
    <ligand>
        <name>[4Fe-4S] cluster</name>
        <dbReference type="ChEBI" id="CHEBI:49883"/>
        <label>2</label>
    </ligand>
</feature>
<dbReference type="Pfam" id="PF12838">
    <property type="entry name" value="Fer4_7"/>
    <property type="match status" value="1"/>
</dbReference>
<dbReference type="EC" id="7.-.-.-" evidence="8"/>
<keyword evidence="4 8" id="KW-0677">Repeat</keyword>
<dbReference type="PANTHER" id="PTHR43034">
    <property type="entry name" value="ION-TRANSLOCATING OXIDOREDUCTASE COMPLEX SUBUNIT C"/>
    <property type="match status" value="1"/>
</dbReference>
<evidence type="ECO:0000256" key="4">
    <source>
        <dbReference type="ARBA" id="ARBA00022737"/>
    </source>
</evidence>
<dbReference type="EMBL" id="CP051151">
    <property type="protein sequence ID" value="QLY40913.1"/>
    <property type="molecule type" value="Genomic_DNA"/>
</dbReference>